<dbReference type="Proteomes" id="UP001108027">
    <property type="component" value="Unassembled WGS sequence"/>
</dbReference>
<dbReference type="InterPro" id="IPR001647">
    <property type="entry name" value="HTH_TetR"/>
</dbReference>
<evidence type="ECO:0000313" key="5">
    <source>
        <dbReference type="Proteomes" id="UP001108027"/>
    </source>
</evidence>
<dbReference type="Pfam" id="PF00440">
    <property type="entry name" value="TetR_N"/>
    <property type="match status" value="1"/>
</dbReference>
<evidence type="ECO:0000259" key="3">
    <source>
        <dbReference type="PROSITE" id="PS50977"/>
    </source>
</evidence>
<dbReference type="PROSITE" id="PS01081">
    <property type="entry name" value="HTH_TETR_1"/>
    <property type="match status" value="1"/>
</dbReference>
<proteinExistence type="predicted"/>
<dbReference type="PANTHER" id="PTHR43479:SF11">
    <property type="entry name" value="ACREF_ENVCD OPERON REPRESSOR-RELATED"/>
    <property type="match status" value="1"/>
</dbReference>
<evidence type="ECO:0000256" key="1">
    <source>
        <dbReference type="ARBA" id="ARBA00023125"/>
    </source>
</evidence>
<gene>
    <name evidence="4" type="ORF">LL252_16210</name>
</gene>
<evidence type="ECO:0000313" key="4">
    <source>
        <dbReference type="EMBL" id="MCC4310119.1"/>
    </source>
</evidence>
<dbReference type="GO" id="GO:0003677">
    <property type="term" value="F:DNA binding"/>
    <property type="evidence" value="ECO:0007669"/>
    <property type="project" value="UniProtKB-UniRule"/>
</dbReference>
<feature type="DNA-binding region" description="H-T-H motif" evidence="2">
    <location>
        <begin position="54"/>
        <end position="73"/>
    </location>
</feature>
<dbReference type="InterPro" id="IPR050624">
    <property type="entry name" value="HTH-type_Tx_Regulator"/>
</dbReference>
<dbReference type="AlphaFoldDB" id="A0A9Q3UR80"/>
<dbReference type="EMBL" id="JAJGNA010000028">
    <property type="protein sequence ID" value="MCC4310119.1"/>
    <property type="molecule type" value="Genomic_DNA"/>
</dbReference>
<sequence>MQRGPDDLDAIRQVVNQVLEAHAEEEGGQRSQARAEILIHSMHVFAQRGLARTTVQHLLDAAKVSRRTFYKYFRNKMDVLEHIYRIFIDNMLLHFHQEMRQARSVRAIIHNTTKVYFDYHLSMGPVINLMMEEARSSGSALAPHRERAQRIAAQVVTAEIGRLTGRQLDPLVLRTMLWILENYSLYIFENGSFSAERLEECQRVMIGIAEAVVLGGEASPELLEARPG</sequence>
<dbReference type="PANTHER" id="PTHR43479">
    <property type="entry name" value="ACREF/ENVCD OPERON REPRESSOR-RELATED"/>
    <property type="match status" value="1"/>
</dbReference>
<keyword evidence="1 2" id="KW-0238">DNA-binding</keyword>
<dbReference type="SUPFAM" id="SSF46689">
    <property type="entry name" value="Homeodomain-like"/>
    <property type="match status" value="1"/>
</dbReference>
<feature type="domain" description="HTH tetR-type" evidence="3">
    <location>
        <begin position="31"/>
        <end position="91"/>
    </location>
</feature>
<dbReference type="PROSITE" id="PS50977">
    <property type="entry name" value="HTH_TETR_2"/>
    <property type="match status" value="1"/>
</dbReference>
<reference evidence="4" key="1">
    <citation type="submission" date="2021-10" db="EMBL/GenBank/DDBJ databases">
        <title>The diversity and Nitrogen Metabolism of Culturable Nitrate-Utilizing Bacteria Within the Oxygen Minimum Zone of the Changjiang (Yangtze River)Estuary.</title>
        <authorList>
            <person name="Zhang D."/>
            <person name="Zheng J."/>
            <person name="Liu S."/>
            <person name="He W."/>
        </authorList>
    </citation>
    <scope>NUCLEOTIDE SEQUENCE</scope>
    <source>
        <strain evidence="4">FXH-223</strain>
    </source>
</reference>
<name>A0A9Q3UR80_9GAMM</name>
<dbReference type="Gene3D" id="1.10.357.10">
    <property type="entry name" value="Tetracycline Repressor, domain 2"/>
    <property type="match status" value="1"/>
</dbReference>
<keyword evidence="5" id="KW-1185">Reference proteome</keyword>
<dbReference type="InterPro" id="IPR023772">
    <property type="entry name" value="DNA-bd_HTH_TetR-type_CS"/>
</dbReference>
<comment type="caution">
    <text evidence="4">The sequence shown here is derived from an EMBL/GenBank/DDBJ whole genome shotgun (WGS) entry which is preliminary data.</text>
</comment>
<accession>A0A9Q3UR80</accession>
<dbReference type="InterPro" id="IPR009057">
    <property type="entry name" value="Homeodomain-like_sf"/>
</dbReference>
<evidence type="ECO:0000256" key="2">
    <source>
        <dbReference type="PROSITE-ProRule" id="PRU00335"/>
    </source>
</evidence>
<dbReference type="RefSeq" id="WP_228234751.1">
    <property type="nucleotide sequence ID" value="NZ_ARXL01000110.1"/>
</dbReference>
<protein>
    <submittedName>
        <fullName evidence="4">TetR/AcrR family transcriptional regulator</fullName>
    </submittedName>
</protein>
<organism evidence="4 5">
    <name type="scientific">Alloalcanivorax marinus</name>
    <dbReference type="NCBI Taxonomy" id="1177169"/>
    <lineage>
        <taxon>Bacteria</taxon>
        <taxon>Pseudomonadati</taxon>
        <taxon>Pseudomonadota</taxon>
        <taxon>Gammaproteobacteria</taxon>
        <taxon>Oceanospirillales</taxon>
        <taxon>Alcanivoracaceae</taxon>
        <taxon>Alloalcanivorax</taxon>
    </lineage>
</organism>